<evidence type="ECO:0000256" key="3">
    <source>
        <dbReference type="ARBA" id="ARBA00022989"/>
    </source>
</evidence>
<sequence length="525" mass="54585">MLRPSSSGISPPARSTIADPAPFRYRWVPARGGRGGPEIIDLVPKTAERRKTGVLVVSLSVVALTVALLQTAVVPVLGVMAEQLQVSSVAISWAVTANLLAAAAATPLVGRFADLHNKKYVLLVVLLVVLVGSLLAATTSSLPLLIVARVLQGASFALYPICVAILRAELEPEQVVRALAVLSGMLGFGGGVGLVVTGLLMDGAVGYHRVFWLTTVFTVLVILLVVWVVPSRAGGRDGTVDWWGAIGLAVGLTAVLLAITQGNAWGWLTPPTLICAALGMLVLAGWWRWERGRRYPLVSTAMLTQRAMLLTNLATIFVGMGLYFSFLGLTLFVQIPREQAGFGFSASVLQSSVMFLLPGALTGFVTATSSGWIIHRFGPRPVLMVGALVGVIGFVALALAHSAPWQVIVAGAWTNAYISLAYGALPALVVSEADSGSTGVATSINAIARTVGGALAAAMVAVLLGRLSAETGLPTEGAFVVIFAVGAATAALAILLIAFSGTRPKPSESAAAETVESRAMNHEWG</sequence>
<dbReference type="InterPro" id="IPR020846">
    <property type="entry name" value="MFS_dom"/>
</dbReference>
<feature type="domain" description="Major facilitator superfamily (MFS) profile" evidence="7">
    <location>
        <begin position="55"/>
        <end position="505"/>
    </location>
</feature>
<dbReference type="Proteomes" id="UP001190465">
    <property type="component" value="Chromosome"/>
</dbReference>
<evidence type="ECO:0000256" key="6">
    <source>
        <dbReference type="SAM" id="Phobius"/>
    </source>
</evidence>
<feature type="transmembrane region" description="Helical" evidence="6">
    <location>
        <begin position="353"/>
        <end position="374"/>
    </location>
</feature>
<dbReference type="SUPFAM" id="SSF103473">
    <property type="entry name" value="MFS general substrate transporter"/>
    <property type="match status" value="2"/>
</dbReference>
<accession>A0ABM9LS60</accession>
<comment type="subcellular location">
    <subcellularLocation>
        <location evidence="1">Cell membrane</location>
        <topology evidence="1">Multi-pass membrane protein</topology>
    </subcellularLocation>
</comment>
<feature type="transmembrane region" description="Helical" evidence="6">
    <location>
        <begin position="405"/>
        <end position="425"/>
    </location>
</feature>
<feature type="transmembrane region" description="Helical" evidence="6">
    <location>
        <begin position="308"/>
        <end position="333"/>
    </location>
</feature>
<keyword evidence="4 6" id="KW-0472">Membrane</keyword>
<feature type="transmembrane region" description="Helical" evidence="6">
    <location>
        <begin position="54"/>
        <end position="78"/>
    </location>
</feature>
<keyword evidence="2 6" id="KW-0812">Transmembrane</keyword>
<keyword evidence="3 6" id="KW-1133">Transmembrane helix</keyword>
<feature type="transmembrane region" description="Helical" evidence="6">
    <location>
        <begin position="265"/>
        <end position="287"/>
    </location>
</feature>
<evidence type="ECO:0000256" key="4">
    <source>
        <dbReference type="ARBA" id="ARBA00023136"/>
    </source>
</evidence>
<keyword evidence="9" id="KW-1185">Reference proteome</keyword>
<evidence type="ECO:0000256" key="2">
    <source>
        <dbReference type="ARBA" id="ARBA00022692"/>
    </source>
</evidence>
<evidence type="ECO:0000259" key="7">
    <source>
        <dbReference type="PROSITE" id="PS50850"/>
    </source>
</evidence>
<feature type="transmembrane region" description="Helical" evidence="6">
    <location>
        <begin position="381"/>
        <end position="399"/>
    </location>
</feature>
<dbReference type="Gene3D" id="1.20.1250.20">
    <property type="entry name" value="MFS general substrate transporter like domains"/>
    <property type="match status" value="2"/>
</dbReference>
<reference evidence="8 9" key="1">
    <citation type="submission" date="2023-08" db="EMBL/GenBank/DDBJ databases">
        <authorList>
            <person name="Folkvardsen B D."/>
            <person name="Norman A."/>
        </authorList>
    </citation>
    <scope>NUCLEOTIDE SEQUENCE [LARGE SCALE GENOMIC DNA]</scope>
    <source>
        <strain evidence="8 9">Mu0053</strain>
    </source>
</reference>
<feature type="transmembrane region" description="Helical" evidence="6">
    <location>
        <begin position="477"/>
        <end position="499"/>
    </location>
</feature>
<name>A0ABM9LS60_9MYCO</name>
<feature type="transmembrane region" description="Helical" evidence="6">
    <location>
        <begin position="178"/>
        <end position="199"/>
    </location>
</feature>
<evidence type="ECO:0000313" key="9">
    <source>
        <dbReference type="Proteomes" id="UP001190465"/>
    </source>
</evidence>
<feature type="transmembrane region" description="Helical" evidence="6">
    <location>
        <begin position="211"/>
        <end position="230"/>
    </location>
</feature>
<dbReference type="PROSITE" id="PS50850">
    <property type="entry name" value="MFS"/>
    <property type="match status" value="1"/>
</dbReference>
<feature type="transmembrane region" description="Helical" evidence="6">
    <location>
        <begin position="120"/>
        <end position="138"/>
    </location>
</feature>
<evidence type="ECO:0000256" key="5">
    <source>
        <dbReference type="SAM" id="MobiDB-lite"/>
    </source>
</evidence>
<feature type="region of interest" description="Disordered" evidence="5">
    <location>
        <begin position="504"/>
        <end position="525"/>
    </location>
</feature>
<feature type="transmembrane region" description="Helical" evidence="6">
    <location>
        <begin position="446"/>
        <end position="465"/>
    </location>
</feature>
<organism evidence="8 9">
    <name type="scientific">[Mycobacterium] burgundiense</name>
    <dbReference type="NCBI Taxonomy" id="3064286"/>
    <lineage>
        <taxon>Bacteria</taxon>
        <taxon>Bacillati</taxon>
        <taxon>Actinomycetota</taxon>
        <taxon>Actinomycetes</taxon>
        <taxon>Mycobacteriales</taxon>
        <taxon>Mycobacteriaceae</taxon>
        <taxon>Mycolicibacterium</taxon>
    </lineage>
</organism>
<dbReference type="PANTHER" id="PTHR42718:SF35">
    <property type="entry name" value="BLL0718 PROTEIN"/>
    <property type="match status" value="1"/>
</dbReference>
<evidence type="ECO:0000313" key="8">
    <source>
        <dbReference type="EMBL" id="CAJ1503854.1"/>
    </source>
</evidence>
<dbReference type="Pfam" id="PF07690">
    <property type="entry name" value="MFS_1"/>
    <property type="match status" value="1"/>
</dbReference>
<feature type="transmembrane region" description="Helical" evidence="6">
    <location>
        <begin position="90"/>
        <end position="108"/>
    </location>
</feature>
<evidence type="ECO:0000256" key="1">
    <source>
        <dbReference type="ARBA" id="ARBA00004651"/>
    </source>
</evidence>
<gene>
    <name evidence="8" type="ORF">MU0053_002539</name>
</gene>
<protein>
    <submittedName>
        <fullName evidence="8">MFS transporter</fullName>
    </submittedName>
</protein>
<feature type="transmembrane region" description="Helical" evidence="6">
    <location>
        <begin position="144"/>
        <end position="166"/>
    </location>
</feature>
<feature type="transmembrane region" description="Helical" evidence="6">
    <location>
        <begin position="242"/>
        <end position="259"/>
    </location>
</feature>
<dbReference type="PANTHER" id="PTHR42718">
    <property type="entry name" value="MAJOR FACILITATOR SUPERFAMILY MULTIDRUG TRANSPORTER MFSC"/>
    <property type="match status" value="1"/>
</dbReference>
<dbReference type="InterPro" id="IPR036259">
    <property type="entry name" value="MFS_trans_sf"/>
</dbReference>
<dbReference type="InterPro" id="IPR011701">
    <property type="entry name" value="MFS"/>
</dbReference>
<dbReference type="RefSeq" id="WP_308477999.1">
    <property type="nucleotide sequence ID" value="NZ_OY726397.1"/>
</dbReference>
<proteinExistence type="predicted"/>
<feature type="compositionally biased region" description="Basic and acidic residues" evidence="5">
    <location>
        <begin position="515"/>
        <end position="525"/>
    </location>
</feature>
<dbReference type="EMBL" id="OY726397">
    <property type="protein sequence ID" value="CAJ1503854.1"/>
    <property type="molecule type" value="Genomic_DNA"/>
</dbReference>